<dbReference type="SUPFAM" id="SSF48150">
    <property type="entry name" value="DNA-glycosylase"/>
    <property type="match status" value="1"/>
</dbReference>
<gene>
    <name evidence="2" type="ORF">AB1Y20_019938</name>
</gene>
<evidence type="ECO:0000313" key="3">
    <source>
        <dbReference type="Proteomes" id="UP001515480"/>
    </source>
</evidence>
<evidence type="ECO:0000313" key="2">
    <source>
        <dbReference type="EMBL" id="KAL1525065.1"/>
    </source>
</evidence>
<dbReference type="EMBL" id="JBGBPQ010000004">
    <property type="protein sequence ID" value="KAL1525065.1"/>
    <property type="molecule type" value="Genomic_DNA"/>
</dbReference>
<keyword evidence="3" id="KW-1185">Reference proteome</keyword>
<dbReference type="InterPro" id="IPR005019">
    <property type="entry name" value="Adenine_glyco"/>
</dbReference>
<reference evidence="2 3" key="1">
    <citation type="journal article" date="2024" name="Science">
        <title>Giant polyketide synthase enzymes in the biosynthesis of giant marine polyether toxins.</title>
        <authorList>
            <person name="Fallon T.R."/>
            <person name="Shende V.V."/>
            <person name="Wierzbicki I.H."/>
            <person name="Pendleton A.L."/>
            <person name="Watervoot N.F."/>
            <person name="Auber R.P."/>
            <person name="Gonzalez D.J."/>
            <person name="Wisecaver J.H."/>
            <person name="Moore B.S."/>
        </authorList>
    </citation>
    <scope>NUCLEOTIDE SEQUENCE [LARGE SCALE GENOMIC DNA]</scope>
    <source>
        <strain evidence="2 3">12B1</strain>
    </source>
</reference>
<comment type="caution">
    <text evidence="2">The sequence shown here is derived from an EMBL/GenBank/DDBJ whole genome shotgun (WGS) entry which is preliminary data.</text>
</comment>
<organism evidence="2 3">
    <name type="scientific">Prymnesium parvum</name>
    <name type="common">Toxic golden alga</name>
    <dbReference type="NCBI Taxonomy" id="97485"/>
    <lineage>
        <taxon>Eukaryota</taxon>
        <taxon>Haptista</taxon>
        <taxon>Haptophyta</taxon>
        <taxon>Prymnesiophyceae</taxon>
        <taxon>Prymnesiales</taxon>
        <taxon>Prymnesiaceae</taxon>
        <taxon>Prymnesium</taxon>
    </lineage>
</organism>
<feature type="compositionally biased region" description="Low complexity" evidence="1">
    <location>
        <begin position="43"/>
        <end position="55"/>
    </location>
</feature>
<evidence type="ECO:0008006" key="4">
    <source>
        <dbReference type="Google" id="ProtNLM"/>
    </source>
</evidence>
<dbReference type="PANTHER" id="PTHR30037">
    <property type="entry name" value="DNA-3-METHYLADENINE GLYCOSYLASE 1"/>
    <property type="match status" value="1"/>
</dbReference>
<proteinExistence type="predicted"/>
<dbReference type="AlphaFoldDB" id="A0AB34JTS1"/>
<protein>
    <recommendedName>
        <fullName evidence="4">DNA-3-methyladenine glycosylase I</fullName>
    </recommendedName>
</protein>
<feature type="region of interest" description="Disordered" evidence="1">
    <location>
        <begin position="19"/>
        <end position="65"/>
    </location>
</feature>
<accession>A0AB34JTS1</accession>
<dbReference type="Pfam" id="PF03352">
    <property type="entry name" value="Adenine_glyco"/>
    <property type="match status" value="1"/>
</dbReference>
<evidence type="ECO:0000256" key="1">
    <source>
        <dbReference type="SAM" id="MobiDB-lite"/>
    </source>
</evidence>
<dbReference type="InterPro" id="IPR052891">
    <property type="entry name" value="DNA-3mA_glycosylase"/>
</dbReference>
<name>A0AB34JTS1_PRYPA</name>
<dbReference type="GO" id="GO:0006284">
    <property type="term" value="P:base-excision repair"/>
    <property type="evidence" value="ECO:0007669"/>
    <property type="project" value="InterPro"/>
</dbReference>
<dbReference type="Proteomes" id="UP001515480">
    <property type="component" value="Unassembled WGS sequence"/>
</dbReference>
<dbReference type="PANTHER" id="PTHR30037:SF4">
    <property type="entry name" value="DNA-3-METHYLADENINE GLYCOSYLASE I"/>
    <property type="match status" value="1"/>
</dbReference>
<dbReference type="Gene3D" id="1.10.340.30">
    <property type="entry name" value="Hypothetical protein, domain 2"/>
    <property type="match status" value="1"/>
</dbReference>
<dbReference type="GO" id="GO:0008725">
    <property type="term" value="F:DNA-3-methyladenine glycosylase activity"/>
    <property type="evidence" value="ECO:0007669"/>
    <property type="project" value="InterPro"/>
</dbReference>
<dbReference type="InterPro" id="IPR011257">
    <property type="entry name" value="DNA_glycosylase"/>
</dbReference>
<sequence>MRAYVAAFASAALVLSPRMSASAGKRGLASSASDPPVPRRKGSSAAVSSRPPSAKSPKKPKPSTDEADKAWFDFFVGVNEEYRRYMREEWGVEKRGDQPLFEKLCLEGAQAGLSWATILKKRAAYRRDFKDFDIEYCAGMTEAEIEPLLGDSRSGADCIVRHKGKVLSVVNNAKAVLALQREAAACGSPPPPHGYFDQFLWEFVGGPTICYSFMQSCGLIVDHPAGTPEYEAARERLAARVPPSP</sequence>